<dbReference type="InterPro" id="IPR051863">
    <property type="entry name" value="HIPP"/>
</dbReference>
<dbReference type="Proteomes" id="UP000245207">
    <property type="component" value="Unassembled WGS sequence"/>
</dbReference>
<dbReference type="GO" id="GO:0009626">
    <property type="term" value="P:plant-type hypersensitive response"/>
    <property type="evidence" value="ECO:0007669"/>
    <property type="project" value="UniProtKB-KW"/>
</dbReference>
<comment type="similarity">
    <text evidence="6">Belongs to the HIPP family.</text>
</comment>
<evidence type="ECO:0000256" key="4">
    <source>
        <dbReference type="ARBA" id="ARBA00023288"/>
    </source>
</evidence>
<feature type="domain" description="HMA" evidence="7">
    <location>
        <begin position="275"/>
        <end position="338"/>
    </location>
</feature>
<evidence type="ECO:0000259" key="7">
    <source>
        <dbReference type="PROSITE" id="PS50846"/>
    </source>
</evidence>
<evidence type="ECO:0000256" key="6">
    <source>
        <dbReference type="ARBA" id="ARBA00024045"/>
    </source>
</evidence>
<feature type="domain" description="HMA" evidence="7">
    <location>
        <begin position="2"/>
        <end position="67"/>
    </location>
</feature>
<dbReference type="GO" id="GO:0046872">
    <property type="term" value="F:metal ion binding"/>
    <property type="evidence" value="ECO:0007669"/>
    <property type="project" value="UniProtKB-KW"/>
</dbReference>
<keyword evidence="2" id="KW-0488">Methylation</keyword>
<dbReference type="AlphaFoldDB" id="A0A2U1P428"/>
<dbReference type="CDD" id="cd00371">
    <property type="entry name" value="HMA"/>
    <property type="match status" value="2"/>
</dbReference>
<dbReference type="Gene3D" id="3.30.70.100">
    <property type="match status" value="2"/>
</dbReference>
<dbReference type="EMBL" id="PKPP01001714">
    <property type="protein sequence ID" value="PWA80525.1"/>
    <property type="molecule type" value="Genomic_DNA"/>
</dbReference>
<evidence type="ECO:0000256" key="2">
    <source>
        <dbReference type="ARBA" id="ARBA00022481"/>
    </source>
</evidence>
<keyword evidence="5" id="KW-0636">Prenylation</keyword>
<evidence type="ECO:0000256" key="3">
    <source>
        <dbReference type="ARBA" id="ARBA00022723"/>
    </source>
</evidence>
<keyword evidence="3" id="KW-0479">Metal-binding</keyword>
<dbReference type="Pfam" id="PF00403">
    <property type="entry name" value="HMA"/>
    <property type="match status" value="2"/>
</dbReference>
<dbReference type="InterPro" id="IPR036163">
    <property type="entry name" value="HMA_dom_sf"/>
</dbReference>
<dbReference type="GO" id="GO:0016020">
    <property type="term" value="C:membrane"/>
    <property type="evidence" value="ECO:0007669"/>
    <property type="project" value="UniProtKB-SubCell"/>
</dbReference>
<protein>
    <submittedName>
        <fullName evidence="8">Heavy metal-associated domain, HMA</fullName>
    </submittedName>
</protein>
<comment type="subcellular location">
    <subcellularLocation>
        <location evidence="1">Membrane</location>
        <topology evidence="1">Peripheral membrane protein</topology>
    </subcellularLocation>
</comment>
<proteinExistence type="inferred from homology"/>
<dbReference type="OrthoDB" id="830574at2759"/>
<reference evidence="8 9" key="1">
    <citation type="journal article" date="2018" name="Mol. Plant">
        <title>The genome of Artemisia annua provides insight into the evolution of Asteraceae family and artemisinin biosynthesis.</title>
        <authorList>
            <person name="Shen Q."/>
            <person name="Zhang L."/>
            <person name="Liao Z."/>
            <person name="Wang S."/>
            <person name="Yan T."/>
            <person name="Shi P."/>
            <person name="Liu M."/>
            <person name="Fu X."/>
            <person name="Pan Q."/>
            <person name="Wang Y."/>
            <person name="Lv Z."/>
            <person name="Lu X."/>
            <person name="Zhang F."/>
            <person name="Jiang W."/>
            <person name="Ma Y."/>
            <person name="Chen M."/>
            <person name="Hao X."/>
            <person name="Li L."/>
            <person name="Tang Y."/>
            <person name="Lv G."/>
            <person name="Zhou Y."/>
            <person name="Sun X."/>
            <person name="Brodelius P.E."/>
            <person name="Rose J.K.C."/>
            <person name="Tang K."/>
        </authorList>
    </citation>
    <scope>NUCLEOTIDE SEQUENCE [LARGE SCALE GENOMIC DNA]</scope>
    <source>
        <strain evidence="9">cv. Huhao1</strain>
        <tissue evidence="8">Leaf</tissue>
    </source>
</reference>
<keyword evidence="9" id="KW-1185">Reference proteome</keyword>
<dbReference type="PANTHER" id="PTHR45811">
    <property type="entry name" value="COPPER TRANSPORT PROTEIN FAMILY-RELATED"/>
    <property type="match status" value="1"/>
</dbReference>
<dbReference type="SUPFAM" id="SSF55008">
    <property type="entry name" value="HMA, heavy metal-associated domain"/>
    <property type="match status" value="2"/>
</dbReference>
<dbReference type="PROSITE" id="PS50846">
    <property type="entry name" value="HMA_2"/>
    <property type="match status" value="2"/>
</dbReference>
<dbReference type="PANTHER" id="PTHR45811:SF33">
    <property type="entry name" value="HEAVY METAL-ASSOCIATED ISOPRENYLATED PLANT PROTEIN 2-RELATED"/>
    <property type="match status" value="1"/>
</dbReference>
<sequence length="396" mass="45006">MPKKIEVKVNMHCEKCKTEVLKAVTKLSGINEVSVDLEKQMLVVIGDVDPLYDSLRVTNLKTTNCDRWNWLTADCIPDLKNEAQEMSKINGVQDCRLVARNDAGFTYVPSYDDQILMDEQEKKLQLPPYRYKNVHHPVWPKPKVPILAQLAFTCLFFNQLMLKWTRRINKSFVGQSSRDERYKNVHHPVWPKPKVPILAQLAFTCLFFNQLMLKWTRRINKSFVGQSSRDERLMTEIIPGLQGETTDGSEQGAPYINGLKLTPGKTWMLLPHQARDKIELKVNMHSQACKTKVLKAVTKVIGIDEVSADLEKQMLIVIGDVDPVCIVARVRKIGKIAEIVSVGPPKKPDPPKPNPEPCKDLCQIIYPNPWPVCNDVYGPVMVGYPQSCDRGGCYIL</sequence>
<accession>A0A2U1P428</accession>
<keyword evidence="4" id="KW-0449">Lipoprotein</keyword>
<evidence type="ECO:0000313" key="8">
    <source>
        <dbReference type="EMBL" id="PWA80525.1"/>
    </source>
</evidence>
<evidence type="ECO:0000256" key="1">
    <source>
        <dbReference type="ARBA" id="ARBA00004170"/>
    </source>
</evidence>
<evidence type="ECO:0000313" key="9">
    <source>
        <dbReference type="Proteomes" id="UP000245207"/>
    </source>
</evidence>
<evidence type="ECO:0000256" key="5">
    <source>
        <dbReference type="ARBA" id="ARBA00023289"/>
    </source>
</evidence>
<dbReference type="STRING" id="35608.A0A2U1P428"/>
<gene>
    <name evidence="8" type="ORF">CTI12_AA196980</name>
</gene>
<dbReference type="InterPro" id="IPR006121">
    <property type="entry name" value="HMA_dom"/>
</dbReference>
<name>A0A2U1P428_ARTAN</name>
<comment type="caution">
    <text evidence="8">The sequence shown here is derived from an EMBL/GenBank/DDBJ whole genome shotgun (WGS) entry which is preliminary data.</text>
</comment>
<organism evidence="8 9">
    <name type="scientific">Artemisia annua</name>
    <name type="common">Sweet wormwood</name>
    <dbReference type="NCBI Taxonomy" id="35608"/>
    <lineage>
        <taxon>Eukaryota</taxon>
        <taxon>Viridiplantae</taxon>
        <taxon>Streptophyta</taxon>
        <taxon>Embryophyta</taxon>
        <taxon>Tracheophyta</taxon>
        <taxon>Spermatophyta</taxon>
        <taxon>Magnoliopsida</taxon>
        <taxon>eudicotyledons</taxon>
        <taxon>Gunneridae</taxon>
        <taxon>Pentapetalae</taxon>
        <taxon>asterids</taxon>
        <taxon>campanulids</taxon>
        <taxon>Asterales</taxon>
        <taxon>Asteraceae</taxon>
        <taxon>Asteroideae</taxon>
        <taxon>Anthemideae</taxon>
        <taxon>Artemisiinae</taxon>
        <taxon>Artemisia</taxon>
    </lineage>
</organism>